<dbReference type="PANTHER" id="PTHR13149">
    <property type="entry name" value="VACUOLAR PROTEIN SORTING-ASSOCIATED PROTEIN VPS25"/>
    <property type="match status" value="1"/>
</dbReference>
<evidence type="ECO:0000313" key="1">
    <source>
        <dbReference type="EMBL" id="KAA8898019.1"/>
    </source>
</evidence>
<protein>
    <submittedName>
        <fullName evidence="1">Uncharacterized protein</fullName>
    </submittedName>
</protein>
<dbReference type="GO" id="GO:0000814">
    <property type="term" value="C:ESCRT II complex"/>
    <property type="evidence" value="ECO:0007669"/>
    <property type="project" value="InterPro"/>
</dbReference>
<dbReference type="GeneID" id="54783523"/>
<keyword evidence="2" id="KW-1185">Reference proteome</keyword>
<dbReference type="PANTHER" id="PTHR13149:SF0">
    <property type="entry name" value="VACUOLAR PROTEIN-SORTING-ASSOCIATED PROTEIN 25"/>
    <property type="match status" value="1"/>
</dbReference>
<dbReference type="RefSeq" id="XP_034010276.1">
    <property type="nucleotide sequence ID" value="XM_034157793.1"/>
</dbReference>
<evidence type="ECO:0000313" key="2">
    <source>
        <dbReference type="Proteomes" id="UP000449547"/>
    </source>
</evidence>
<dbReference type="GO" id="GO:0043328">
    <property type="term" value="P:protein transport to vacuole involved in ubiquitin-dependent protein catabolic process via the multivesicular body sorting pathway"/>
    <property type="evidence" value="ECO:0007669"/>
    <property type="project" value="TreeGrafter"/>
</dbReference>
<dbReference type="VEuPathDB" id="FungiDB:DIURU_004872"/>
<dbReference type="SUPFAM" id="SSF46785">
    <property type="entry name" value="Winged helix' DNA-binding domain"/>
    <property type="match status" value="1"/>
</dbReference>
<dbReference type="InterPro" id="IPR036388">
    <property type="entry name" value="WH-like_DNA-bd_sf"/>
</dbReference>
<dbReference type="InterPro" id="IPR008570">
    <property type="entry name" value="ESCRT-II_cplx_Vps25-sub"/>
</dbReference>
<gene>
    <name evidence="1" type="ORF">DIURU_004872</name>
</gene>
<organism evidence="1 2">
    <name type="scientific">Diutina rugosa</name>
    <name type="common">Yeast</name>
    <name type="synonym">Candida rugosa</name>
    <dbReference type="NCBI Taxonomy" id="5481"/>
    <lineage>
        <taxon>Eukaryota</taxon>
        <taxon>Fungi</taxon>
        <taxon>Dikarya</taxon>
        <taxon>Ascomycota</taxon>
        <taxon>Saccharomycotina</taxon>
        <taxon>Pichiomycetes</taxon>
        <taxon>Debaryomycetaceae</taxon>
        <taxon>Diutina</taxon>
    </lineage>
</organism>
<dbReference type="GO" id="GO:0042803">
    <property type="term" value="F:protein homodimerization activity"/>
    <property type="evidence" value="ECO:0007669"/>
    <property type="project" value="TreeGrafter"/>
</dbReference>
<accession>A0A642UFF2</accession>
<sequence length="101" mass="11223">MVQKQVAATVTPGKFDQGIYVYWRSLDEWGEMLYDHAVQTGQLDTVMTIYELTSEDSSLPEPLKQLDQAFLLTIIADLKKKNKVQILKEGGTVAGVKFGSG</sequence>
<proteinExistence type="predicted"/>
<dbReference type="InterPro" id="IPR036390">
    <property type="entry name" value="WH_DNA-bd_sf"/>
</dbReference>
<name>A0A642UFF2_DIURU</name>
<dbReference type="Proteomes" id="UP000449547">
    <property type="component" value="Unassembled WGS sequence"/>
</dbReference>
<dbReference type="GO" id="GO:0005198">
    <property type="term" value="F:structural molecule activity"/>
    <property type="evidence" value="ECO:0007669"/>
    <property type="project" value="TreeGrafter"/>
</dbReference>
<comment type="caution">
    <text evidence="1">The sequence shown here is derived from an EMBL/GenBank/DDBJ whole genome shotgun (WGS) entry which is preliminary data.</text>
</comment>
<dbReference type="Pfam" id="PF05871">
    <property type="entry name" value="ESCRT-II"/>
    <property type="match status" value="1"/>
</dbReference>
<reference evidence="1 2" key="1">
    <citation type="submission" date="2019-07" db="EMBL/GenBank/DDBJ databases">
        <title>Genome assembly of two rare yeast pathogens: Diutina rugosa and Trichomonascus ciferrii.</title>
        <authorList>
            <person name="Mixao V."/>
            <person name="Saus E."/>
            <person name="Hansen A."/>
            <person name="Lass-Flor C."/>
            <person name="Gabaldon T."/>
        </authorList>
    </citation>
    <scope>NUCLEOTIDE SEQUENCE [LARGE SCALE GENOMIC DNA]</scope>
    <source>
        <strain evidence="1 2">CBS 613</strain>
    </source>
</reference>
<dbReference type="OrthoDB" id="245150at2759"/>
<dbReference type="AlphaFoldDB" id="A0A642UFF2"/>
<dbReference type="EMBL" id="SWFT01000149">
    <property type="protein sequence ID" value="KAA8898019.1"/>
    <property type="molecule type" value="Genomic_DNA"/>
</dbReference>
<dbReference type="Gene3D" id="1.10.10.10">
    <property type="entry name" value="Winged helix-like DNA-binding domain superfamily/Winged helix DNA-binding domain"/>
    <property type="match status" value="1"/>
</dbReference>